<dbReference type="NCBIfam" id="TIGR01764">
    <property type="entry name" value="excise"/>
    <property type="match status" value="1"/>
</dbReference>
<dbReference type="AlphaFoldDB" id="A0A1H4ZUC3"/>
<dbReference type="OrthoDB" id="3401953at2"/>
<dbReference type="STRING" id="208445.SAMN04489727_7434"/>
<gene>
    <name evidence="2" type="ORF">SAMN04489727_7434</name>
</gene>
<evidence type="ECO:0000313" key="2">
    <source>
        <dbReference type="EMBL" id="SED33061.1"/>
    </source>
</evidence>
<dbReference type="GO" id="GO:0003677">
    <property type="term" value="F:DNA binding"/>
    <property type="evidence" value="ECO:0007669"/>
    <property type="project" value="InterPro"/>
</dbReference>
<dbReference type="Pfam" id="PF12728">
    <property type="entry name" value="HTH_17"/>
    <property type="match status" value="1"/>
</dbReference>
<name>A0A1H4ZUC3_9PSEU</name>
<reference evidence="3" key="1">
    <citation type="submission" date="2016-10" db="EMBL/GenBank/DDBJ databases">
        <authorList>
            <person name="Varghese N."/>
            <person name="Submissions S."/>
        </authorList>
    </citation>
    <scope>NUCLEOTIDE SEQUENCE [LARGE SCALE GENOMIC DNA]</scope>
    <source>
        <strain evidence="3">DSM 44544</strain>
    </source>
</reference>
<proteinExistence type="predicted"/>
<organism evidence="2 3">
    <name type="scientific">Amycolatopsis tolypomycina</name>
    <dbReference type="NCBI Taxonomy" id="208445"/>
    <lineage>
        <taxon>Bacteria</taxon>
        <taxon>Bacillati</taxon>
        <taxon>Actinomycetota</taxon>
        <taxon>Actinomycetes</taxon>
        <taxon>Pseudonocardiales</taxon>
        <taxon>Pseudonocardiaceae</taxon>
        <taxon>Amycolatopsis</taxon>
    </lineage>
</organism>
<dbReference type="SUPFAM" id="SSF46955">
    <property type="entry name" value="Putative DNA-binding domain"/>
    <property type="match status" value="1"/>
</dbReference>
<dbReference type="InterPro" id="IPR010093">
    <property type="entry name" value="SinI_DNA-bd"/>
</dbReference>
<dbReference type="RefSeq" id="WP_091316332.1">
    <property type="nucleotide sequence ID" value="NZ_FNSO01000004.1"/>
</dbReference>
<evidence type="ECO:0000313" key="3">
    <source>
        <dbReference type="Proteomes" id="UP000199622"/>
    </source>
</evidence>
<accession>A0A1H4ZUC3</accession>
<feature type="domain" description="Helix-turn-helix" evidence="1">
    <location>
        <begin position="5"/>
        <end position="50"/>
    </location>
</feature>
<keyword evidence="3" id="KW-1185">Reference proteome</keyword>
<dbReference type="InterPro" id="IPR009061">
    <property type="entry name" value="DNA-bd_dom_put_sf"/>
</dbReference>
<protein>
    <submittedName>
        <fullName evidence="2">DNA binding domain-containing protein, excisionase family</fullName>
    </submittedName>
</protein>
<dbReference type="Proteomes" id="UP000199622">
    <property type="component" value="Unassembled WGS sequence"/>
</dbReference>
<evidence type="ECO:0000259" key="1">
    <source>
        <dbReference type="Pfam" id="PF12728"/>
    </source>
</evidence>
<dbReference type="EMBL" id="FNSO01000004">
    <property type="protein sequence ID" value="SED33061.1"/>
    <property type="molecule type" value="Genomic_DNA"/>
</dbReference>
<dbReference type="InterPro" id="IPR041657">
    <property type="entry name" value="HTH_17"/>
</dbReference>
<sequence length="141" mass="15037">MAQDVYSVEQVAAQLGLHVRTVRNYVRDGRLKAVRIGKQYRITAGDLAAFTGLPVAERAAAPTAELSAVVELAGVDRAAADRISTMVLASVNGPRDAGERPLRVETIHDGERSTMKIIVLGDLAAGADLLRWVASMAENLT</sequence>